<evidence type="ECO:0000313" key="3">
    <source>
        <dbReference type="Proteomes" id="UP000008710"/>
    </source>
</evidence>
<evidence type="ECO:0000256" key="1">
    <source>
        <dbReference type="SAM" id="MobiDB-lite"/>
    </source>
</evidence>
<feature type="region of interest" description="Disordered" evidence="1">
    <location>
        <begin position="65"/>
        <end position="103"/>
    </location>
</feature>
<reference evidence="3" key="1">
    <citation type="journal article" date="2006" name="Proc. Natl. Acad. Sci. U.S.A.">
        <title>The complete genome of Rhodococcus sp. RHA1 provides insights into a catabolic powerhouse.</title>
        <authorList>
            <person name="McLeod M.P."/>
            <person name="Warren R.L."/>
            <person name="Hsiao W.W.L."/>
            <person name="Araki N."/>
            <person name="Myhre M."/>
            <person name="Fernandes C."/>
            <person name="Miyazawa D."/>
            <person name="Wong W."/>
            <person name="Lillquist A.L."/>
            <person name="Wang D."/>
            <person name="Dosanjh M."/>
            <person name="Hara H."/>
            <person name="Petrescu A."/>
            <person name="Morin R.D."/>
            <person name="Yang G."/>
            <person name="Stott J.M."/>
            <person name="Schein J.E."/>
            <person name="Shin H."/>
            <person name="Smailus D."/>
            <person name="Siddiqui A.S."/>
            <person name="Marra M.A."/>
            <person name="Jones S.J.M."/>
            <person name="Holt R."/>
            <person name="Brinkman F.S.L."/>
            <person name="Miyauchi K."/>
            <person name="Fukuda M."/>
            <person name="Davies J.E."/>
            <person name="Mohn W.W."/>
            <person name="Eltis L.D."/>
        </authorList>
    </citation>
    <scope>NUCLEOTIDE SEQUENCE [LARGE SCALE GENOMIC DNA]</scope>
    <source>
        <strain evidence="3">RHA1</strain>
    </source>
</reference>
<name>Q0SB58_RHOJR</name>
<dbReference type="HOGENOM" id="CLU_2261631_0_0_11"/>
<accession>Q0SB58</accession>
<protein>
    <submittedName>
        <fullName evidence="2">Uncharacterized protein</fullName>
    </submittedName>
</protein>
<organism evidence="2 3">
    <name type="scientific">Rhodococcus jostii (strain RHA1)</name>
    <dbReference type="NCBI Taxonomy" id="101510"/>
    <lineage>
        <taxon>Bacteria</taxon>
        <taxon>Bacillati</taxon>
        <taxon>Actinomycetota</taxon>
        <taxon>Actinomycetes</taxon>
        <taxon>Mycobacteriales</taxon>
        <taxon>Nocardiaceae</taxon>
        <taxon>Rhodococcus</taxon>
    </lineage>
</organism>
<gene>
    <name evidence="2" type="ordered locus">RHA1_ro03425</name>
</gene>
<dbReference type="AlphaFoldDB" id="Q0SB58"/>
<evidence type="ECO:0000313" key="2">
    <source>
        <dbReference type="EMBL" id="ABG95228.1"/>
    </source>
</evidence>
<dbReference type="KEGG" id="rha:RHA1_ro03425"/>
<sequence>MACEIYPEVFVVKGRDVLSTYAGPANGHCPCGPLSLDVDAVFGIDETQLTRAVHWATSIYRPLTTRPLGYSRLPGSVSRSRRVDSGSKSRRIPTSDDMSALRK</sequence>
<proteinExistence type="predicted"/>
<dbReference type="EMBL" id="CP000431">
    <property type="protein sequence ID" value="ABG95228.1"/>
    <property type="molecule type" value="Genomic_DNA"/>
</dbReference>
<dbReference type="Proteomes" id="UP000008710">
    <property type="component" value="Chromosome"/>
</dbReference>